<protein>
    <recommendedName>
        <fullName evidence="1">GAF domain-containing protein</fullName>
    </recommendedName>
</protein>
<dbReference type="Gene3D" id="3.30.450.40">
    <property type="match status" value="1"/>
</dbReference>
<evidence type="ECO:0000259" key="1">
    <source>
        <dbReference type="Pfam" id="PF13185"/>
    </source>
</evidence>
<dbReference type="OrthoDB" id="8440729at2"/>
<gene>
    <name evidence="2" type="ORF">DLJ53_28440</name>
</gene>
<comment type="caution">
    <text evidence="2">The sequence shown here is derived from an EMBL/GenBank/DDBJ whole genome shotgun (WGS) entry which is preliminary data.</text>
</comment>
<evidence type="ECO:0000313" key="2">
    <source>
        <dbReference type="EMBL" id="RAH97771.1"/>
    </source>
</evidence>
<organism evidence="2 3">
    <name type="scientific">Acuticoccus sediminis</name>
    <dbReference type="NCBI Taxonomy" id="2184697"/>
    <lineage>
        <taxon>Bacteria</taxon>
        <taxon>Pseudomonadati</taxon>
        <taxon>Pseudomonadota</taxon>
        <taxon>Alphaproteobacteria</taxon>
        <taxon>Hyphomicrobiales</taxon>
        <taxon>Amorphaceae</taxon>
        <taxon>Acuticoccus</taxon>
    </lineage>
</organism>
<keyword evidence="3" id="KW-1185">Reference proteome</keyword>
<accession>A0A8B2NK88</accession>
<dbReference type="InterPro" id="IPR029016">
    <property type="entry name" value="GAF-like_dom_sf"/>
</dbReference>
<dbReference type="SUPFAM" id="SSF55781">
    <property type="entry name" value="GAF domain-like"/>
    <property type="match status" value="1"/>
</dbReference>
<name>A0A8B2NK88_9HYPH</name>
<sequence length="207" mass="22174">MPRVPAGPALDRLAAACRDAAGERDLEAAFAHLTGAALETLGDPDAALRPGALKEGERDYRVSGVFLVTPDGTYNMLVASQGFPAEQRRLAIPIAWNHPGEVVRSGRPILLENTDDHGQFRQFLKTSRMGSALYHPIHAGGALVGQIIAASRARRTYDADDLVRLSLLAAAAALVWTAADGPRWLAADYPAPDLWRSDVRSLTDEGA</sequence>
<dbReference type="InterPro" id="IPR003018">
    <property type="entry name" value="GAF"/>
</dbReference>
<dbReference type="EMBL" id="QHHQ01000008">
    <property type="protein sequence ID" value="RAH97771.1"/>
    <property type="molecule type" value="Genomic_DNA"/>
</dbReference>
<evidence type="ECO:0000313" key="3">
    <source>
        <dbReference type="Proteomes" id="UP000249590"/>
    </source>
</evidence>
<reference evidence="2 3" key="1">
    <citation type="submission" date="2018-05" db="EMBL/GenBank/DDBJ databases">
        <title>Acuticoccus sediminis sp. nov., isolated from deep-sea sediment of Indian Ocean.</title>
        <authorList>
            <person name="Liu X."/>
            <person name="Lai Q."/>
            <person name="Du Y."/>
            <person name="Sun F."/>
            <person name="Zhang X."/>
            <person name="Wang S."/>
            <person name="Shao Z."/>
        </authorList>
    </citation>
    <scope>NUCLEOTIDE SEQUENCE [LARGE SCALE GENOMIC DNA]</scope>
    <source>
        <strain evidence="2 3">PTG4-2</strain>
    </source>
</reference>
<dbReference type="AlphaFoldDB" id="A0A8B2NK88"/>
<dbReference type="Pfam" id="PF13185">
    <property type="entry name" value="GAF_2"/>
    <property type="match status" value="1"/>
</dbReference>
<dbReference type="Proteomes" id="UP000249590">
    <property type="component" value="Unassembled WGS sequence"/>
</dbReference>
<proteinExistence type="predicted"/>
<dbReference type="RefSeq" id="WP_111351617.1">
    <property type="nucleotide sequence ID" value="NZ_QHHQ01000008.1"/>
</dbReference>
<feature type="domain" description="GAF" evidence="1">
    <location>
        <begin position="64"/>
        <end position="175"/>
    </location>
</feature>